<keyword evidence="5" id="KW-0408">Iron</keyword>
<feature type="transmembrane region" description="Helical" evidence="7">
    <location>
        <begin position="50"/>
        <end position="67"/>
    </location>
</feature>
<evidence type="ECO:0000256" key="3">
    <source>
        <dbReference type="ARBA" id="ARBA00022692"/>
    </source>
</evidence>
<comment type="caution">
    <text evidence="9">The sequence shown here is derived from an EMBL/GenBank/DDBJ whole genome shotgun (WGS) entry which is preliminary data.</text>
</comment>
<dbReference type="GO" id="GO:0020037">
    <property type="term" value="F:heme binding"/>
    <property type="evidence" value="ECO:0007669"/>
    <property type="project" value="TreeGrafter"/>
</dbReference>
<dbReference type="GO" id="GO:0016679">
    <property type="term" value="F:oxidoreductase activity, acting on diphenols and related substances as donors"/>
    <property type="evidence" value="ECO:0007669"/>
    <property type="project" value="TreeGrafter"/>
</dbReference>
<keyword evidence="2" id="KW-0813">Transport</keyword>
<name>A0A8J6XSX9_9CYAN</name>
<protein>
    <submittedName>
        <fullName evidence="9">Ferric reductase-like transmembrane domain-containing protein</fullName>
    </submittedName>
</protein>
<evidence type="ECO:0000256" key="1">
    <source>
        <dbReference type="ARBA" id="ARBA00004141"/>
    </source>
</evidence>
<dbReference type="AlphaFoldDB" id="A0A8J6XSX9"/>
<dbReference type="Pfam" id="PF01794">
    <property type="entry name" value="Ferric_reduct"/>
    <property type="match status" value="1"/>
</dbReference>
<sequence>MDTSPLDNILGLLALVSYVATLLPTIMRIVFPQIKKNSIPKWLLKHRRTIGIITFFFALGHGLLVIKKRTFDLFDPKTYWIYIQGAVTLIVFALLAITSNDWSIKKLKKNWKRLHQLTYPSMFLLTWHVWGKMSGHWTYITPIGIVASTGITVLFLIRLWIERQGKQQKAQAKVPPKAVVSAKSTIKLN</sequence>
<evidence type="ECO:0000256" key="7">
    <source>
        <dbReference type="SAM" id="Phobius"/>
    </source>
</evidence>
<keyword evidence="3 7" id="KW-0812">Transmembrane</keyword>
<feature type="transmembrane region" description="Helical" evidence="7">
    <location>
        <begin position="139"/>
        <end position="161"/>
    </location>
</feature>
<comment type="subcellular location">
    <subcellularLocation>
        <location evidence="1">Membrane</location>
        <topology evidence="1">Multi-pass membrane protein</topology>
    </subcellularLocation>
</comment>
<proteinExistence type="predicted"/>
<dbReference type="PANTHER" id="PTHR36964">
    <property type="entry name" value="PROTEIN-METHIONINE-SULFOXIDE REDUCTASE HEME-BINDING SUBUNIT MSRQ"/>
    <property type="match status" value="1"/>
</dbReference>
<dbReference type="InterPro" id="IPR013130">
    <property type="entry name" value="Fe3_Rdtase_TM_dom"/>
</dbReference>
<reference evidence="9" key="1">
    <citation type="submission" date="2020-09" db="EMBL/GenBank/DDBJ databases">
        <title>Iningainema tapete sp. nov. (Scytonemataceae, Cyanobacteria) from greenhouses in central Florida (USA) produces two types of nodularin with biosynthetic potential for microcystin-LR and anabaenopeptins.</title>
        <authorList>
            <person name="Berthold D.E."/>
            <person name="Lefler F.W."/>
            <person name="Huang I.-S."/>
            <person name="Abdulla H."/>
            <person name="Zimba P.V."/>
            <person name="Laughinghouse H.D. IV."/>
        </authorList>
    </citation>
    <scope>NUCLEOTIDE SEQUENCE</scope>
    <source>
        <strain evidence="9">BLCCT55</strain>
    </source>
</reference>
<evidence type="ECO:0000256" key="5">
    <source>
        <dbReference type="ARBA" id="ARBA00023004"/>
    </source>
</evidence>
<feature type="transmembrane region" description="Helical" evidence="7">
    <location>
        <begin position="12"/>
        <end position="30"/>
    </location>
</feature>
<evidence type="ECO:0000256" key="4">
    <source>
        <dbReference type="ARBA" id="ARBA00022989"/>
    </source>
</evidence>
<keyword evidence="10" id="KW-1185">Reference proteome</keyword>
<dbReference type="EMBL" id="JACXAE010000130">
    <property type="protein sequence ID" value="MBD2778616.1"/>
    <property type="molecule type" value="Genomic_DNA"/>
</dbReference>
<dbReference type="InterPro" id="IPR022837">
    <property type="entry name" value="MsrQ-like"/>
</dbReference>
<keyword evidence="6 7" id="KW-0472">Membrane</keyword>
<evidence type="ECO:0000256" key="6">
    <source>
        <dbReference type="ARBA" id="ARBA00023136"/>
    </source>
</evidence>
<dbReference type="GO" id="GO:0005886">
    <property type="term" value="C:plasma membrane"/>
    <property type="evidence" value="ECO:0007669"/>
    <property type="project" value="TreeGrafter"/>
</dbReference>
<dbReference type="PANTHER" id="PTHR36964:SF1">
    <property type="entry name" value="PROTEIN-METHIONINE-SULFOXIDE REDUCTASE HEME-BINDING SUBUNIT MSRQ"/>
    <property type="match status" value="1"/>
</dbReference>
<evidence type="ECO:0000256" key="2">
    <source>
        <dbReference type="ARBA" id="ARBA00022448"/>
    </source>
</evidence>
<organism evidence="9 10">
    <name type="scientific">Iningainema tapete BLCC-T55</name>
    <dbReference type="NCBI Taxonomy" id="2748662"/>
    <lineage>
        <taxon>Bacteria</taxon>
        <taxon>Bacillati</taxon>
        <taxon>Cyanobacteriota</taxon>
        <taxon>Cyanophyceae</taxon>
        <taxon>Nostocales</taxon>
        <taxon>Scytonemataceae</taxon>
        <taxon>Iningainema tapete</taxon>
    </lineage>
</organism>
<evidence type="ECO:0000313" key="10">
    <source>
        <dbReference type="Proteomes" id="UP000629098"/>
    </source>
</evidence>
<feature type="transmembrane region" description="Helical" evidence="7">
    <location>
        <begin position="79"/>
        <end position="97"/>
    </location>
</feature>
<evidence type="ECO:0000259" key="8">
    <source>
        <dbReference type="Pfam" id="PF01794"/>
    </source>
</evidence>
<accession>A0A8J6XSX9</accession>
<evidence type="ECO:0000313" key="9">
    <source>
        <dbReference type="EMBL" id="MBD2778616.1"/>
    </source>
</evidence>
<dbReference type="GO" id="GO:0010181">
    <property type="term" value="F:FMN binding"/>
    <property type="evidence" value="ECO:0007669"/>
    <property type="project" value="TreeGrafter"/>
</dbReference>
<dbReference type="Proteomes" id="UP000629098">
    <property type="component" value="Unassembled WGS sequence"/>
</dbReference>
<gene>
    <name evidence="9" type="ORF">ICL16_42880</name>
</gene>
<feature type="domain" description="Ferric oxidoreductase" evidence="8">
    <location>
        <begin position="10"/>
        <end position="125"/>
    </location>
</feature>
<keyword evidence="4 7" id="KW-1133">Transmembrane helix</keyword>